<dbReference type="EMBL" id="CAJVPU010032855">
    <property type="protein sequence ID" value="CAG8720911.1"/>
    <property type="molecule type" value="Genomic_DNA"/>
</dbReference>
<keyword evidence="2" id="KW-1185">Reference proteome</keyword>
<feature type="non-terminal residue" evidence="1">
    <location>
        <position position="198"/>
    </location>
</feature>
<comment type="caution">
    <text evidence="1">The sequence shown here is derived from an EMBL/GenBank/DDBJ whole genome shotgun (WGS) entry which is preliminary data.</text>
</comment>
<evidence type="ECO:0000313" key="1">
    <source>
        <dbReference type="EMBL" id="CAG8720911.1"/>
    </source>
</evidence>
<protein>
    <submittedName>
        <fullName evidence="1">7391_t:CDS:1</fullName>
    </submittedName>
</protein>
<dbReference type="Proteomes" id="UP000789702">
    <property type="component" value="Unassembled WGS sequence"/>
</dbReference>
<proteinExistence type="predicted"/>
<name>A0ACA9PXS6_9GLOM</name>
<organism evidence="1 2">
    <name type="scientific">Dentiscutata heterogama</name>
    <dbReference type="NCBI Taxonomy" id="1316150"/>
    <lineage>
        <taxon>Eukaryota</taxon>
        <taxon>Fungi</taxon>
        <taxon>Fungi incertae sedis</taxon>
        <taxon>Mucoromycota</taxon>
        <taxon>Glomeromycotina</taxon>
        <taxon>Glomeromycetes</taxon>
        <taxon>Diversisporales</taxon>
        <taxon>Gigasporaceae</taxon>
        <taxon>Dentiscutata</taxon>
    </lineage>
</organism>
<feature type="non-terminal residue" evidence="1">
    <location>
        <position position="1"/>
    </location>
</feature>
<sequence>IFKEFINSNIEDEFYLTCYGKYFMKALIKFKDDKLIRSLGQRCVNKCVHDNNHLISKISLLSIVFENFKELSEIHPTFIASILSVIGFVVPSTTVNKNSTSSHLSSYGRYCQLSKTWYLDLLISSLWVRWNSFFQKDQKHFLNFQNTHYSIILAIPLPNFVSYPKKYNFWKELLLPSKNSFTHSNNLGVVTEEFYRYL</sequence>
<accession>A0ACA9PXS6</accession>
<reference evidence="1" key="1">
    <citation type="submission" date="2021-06" db="EMBL/GenBank/DDBJ databases">
        <authorList>
            <person name="Kallberg Y."/>
            <person name="Tangrot J."/>
            <person name="Rosling A."/>
        </authorList>
    </citation>
    <scope>NUCLEOTIDE SEQUENCE</scope>
    <source>
        <strain evidence="1">IL203A</strain>
    </source>
</reference>
<gene>
    <name evidence="1" type="ORF">DHETER_LOCUS12828</name>
</gene>
<evidence type="ECO:0000313" key="2">
    <source>
        <dbReference type="Proteomes" id="UP000789702"/>
    </source>
</evidence>